<dbReference type="SUPFAM" id="SSF56601">
    <property type="entry name" value="beta-lactamase/transpeptidase-like"/>
    <property type="match status" value="1"/>
</dbReference>
<dbReference type="InterPro" id="IPR036138">
    <property type="entry name" value="PBP_dimer_sf"/>
</dbReference>
<feature type="domain" description="Penicillin-binding protein transpeptidase" evidence="6">
    <location>
        <begin position="233"/>
        <end position="531"/>
    </location>
</feature>
<evidence type="ECO:0000256" key="3">
    <source>
        <dbReference type="ARBA" id="ARBA00023136"/>
    </source>
</evidence>
<feature type="region of interest" description="Disordered" evidence="4">
    <location>
        <begin position="559"/>
        <end position="586"/>
    </location>
</feature>
<comment type="caution">
    <text evidence="8">The sequence shown here is derived from an EMBL/GenBank/DDBJ whole genome shotgun (WGS) entry which is preliminary data.</text>
</comment>
<dbReference type="PANTHER" id="PTHR30627:SF1">
    <property type="entry name" value="PEPTIDOGLYCAN D,D-TRANSPEPTIDASE FTSI"/>
    <property type="match status" value="1"/>
</dbReference>
<keyword evidence="9" id="KW-1185">Reference proteome</keyword>
<evidence type="ECO:0000256" key="4">
    <source>
        <dbReference type="SAM" id="MobiDB-lite"/>
    </source>
</evidence>
<dbReference type="InterPro" id="IPR012338">
    <property type="entry name" value="Beta-lactam/transpept-like"/>
</dbReference>
<dbReference type="InterPro" id="IPR050515">
    <property type="entry name" value="Beta-lactam/transpept"/>
</dbReference>
<organism evidence="8 9">
    <name type="scientific">Sandaracinobacter neustonicus</name>
    <dbReference type="NCBI Taxonomy" id="1715348"/>
    <lineage>
        <taxon>Bacteria</taxon>
        <taxon>Pseudomonadati</taxon>
        <taxon>Pseudomonadota</taxon>
        <taxon>Alphaproteobacteria</taxon>
        <taxon>Sphingomonadales</taxon>
        <taxon>Sphingosinicellaceae</taxon>
        <taxon>Sandaracinobacter</taxon>
    </lineage>
</organism>
<dbReference type="GO" id="GO:0071555">
    <property type="term" value="P:cell wall organization"/>
    <property type="evidence" value="ECO:0007669"/>
    <property type="project" value="TreeGrafter"/>
</dbReference>
<gene>
    <name evidence="8" type="ORF">FJQ54_13765</name>
</gene>
<keyword evidence="5" id="KW-0812">Transmembrane</keyword>
<feature type="domain" description="Penicillin-binding protein dimerisation" evidence="7">
    <location>
        <begin position="68"/>
        <end position="176"/>
    </location>
</feature>
<dbReference type="Gene3D" id="3.90.1310.10">
    <property type="entry name" value="Penicillin-binding protein 2a (Domain 2)"/>
    <property type="match status" value="1"/>
</dbReference>
<evidence type="ECO:0000313" key="9">
    <source>
        <dbReference type="Proteomes" id="UP000319897"/>
    </source>
</evidence>
<evidence type="ECO:0000313" key="8">
    <source>
        <dbReference type="EMBL" id="TPE59542.1"/>
    </source>
</evidence>
<dbReference type="InterPro" id="IPR005311">
    <property type="entry name" value="PBP_dimer"/>
</dbReference>
<dbReference type="Pfam" id="PF03717">
    <property type="entry name" value="PBP_dimer"/>
    <property type="match status" value="1"/>
</dbReference>
<dbReference type="Gene3D" id="3.40.710.10">
    <property type="entry name" value="DD-peptidase/beta-lactamase superfamily"/>
    <property type="match status" value="1"/>
</dbReference>
<proteinExistence type="predicted"/>
<dbReference type="OrthoDB" id="9789078at2"/>
<feature type="transmembrane region" description="Helical" evidence="5">
    <location>
        <begin position="28"/>
        <end position="47"/>
    </location>
</feature>
<reference evidence="8 9" key="1">
    <citation type="submission" date="2019-06" db="EMBL/GenBank/DDBJ databases">
        <authorList>
            <person name="Lee I."/>
            <person name="Jang G.I."/>
            <person name="Hwang C.Y."/>
        </authorList>
    </citation>
    <scope>NUCLEOTIDE SEQUENCE [LARGE SCALE GENOMIC DNA]</scope>
    <source>
        <strain evidence="8 9">PAMC 28131</strain>
    </source>
</reference>
<accession>A0A501XG26</accession>
<keyword evidence="2" id="KW-0121">Carboxypeptidase</keyword>
<dbReference type="AlphaFoldDB" id="A0A501XG26"/>
<sequence>MSPAAAPRVSVRLPGHRQMALGLARQRLAIGILVFIAFTGLLGFRLIELSLFDGPVQRARPAVANPNIRAEIVDRNGVTLASSFEAYALAARPRDIMGNKEALIAALIRILPERPPEAIRSAIYHDGKFRYITRRILPEQAEAIRRLGEPGLTLEREAERLYPHVGLAAHLVGYTGIDGRGEGGIERAFEQRLTDPAQLEKPLALALDVRVQQALESELKAQMDLQQASGAAGVVMDVHSGEVLALASLPAFDSNRPGGLVGMPSHMNRATLGVYELGSTFKAFTIAMAMDTGVLPRMDERFPTTPIAVGRQRISDSHPKGYPLTVPETLIYSSNVATAKMAERMGRQRQEAFLRQLGMMDRAPGELLETGRPLTPAPNNWGLASVLTIGFGHGIAVTPLHLATAYSALVNGGIYRPATFLKVPEGAERPGRRVFQESTSHALNGMLRLAVLDGTGRQADADGYRVGGKTGTAEKVLEHGRGYDKRRNITTFAGAFPMDNPRYVVIAMVDDPTVGSRMAGSVAGPVFKKVVNRIAPVLGVAPDTSGASEPDIRMFEGLYKPRDPKRDPNAMRRAAAGLPPLEGGVR</sequence>
<dbReference type="PANTHER" id="PTHR30627">
    <property type="entry name" value="PEPTIDOGLYCAN D,D-TRANSPEPTIDASE"/>
    <property type="match status" value="1"/>
</dbReference>
<evidence type="ECO:0000259" key="6">
    <source>
        <dbReference type="Pfam" id="PF00905"/>
    </source>
</evidence>
<keyword evidence="3 5" id="KW-0472">Membrane</keyword>
<dbReference type="Proteomes" id="UP000319897">
    <property type="component" value="Unassembled WGS sequence"/>
</dbReference>
<dbReference type="Pfam" id="PF00905">
    <property type="entry name" value="Transpeptidase"/>
    <property type="match status" value="1"/>
</dbReference>
<protein>
    <submittedName>
        <fullName evidence="8">Penicillin-binding protein 2</fullName>
    </submittedName>
</protein>
<dbReference type="GO" id="GO:0005886">
    <property type="term" value="C:plasma membrane"/>
    <property type="evidence" value="ECO:0007669"/>
    <property type="project" value="TreeGrafter"/>
</dbReference>
<keyword evidence="5" id="KW-1133">Transmembrane helix</keyword>
<evidence type="ECO:0000256" key="2">
    <source>
        <dbReference type="ARBA" id="ARBA00022645"/>
    </source>
</evidence>
<keyword evidence="2" id="KW-0645">Protease</keyword>
<feature type="compositionally biased region" description="Basic and acidic residues" evidence="4">
    <location>
        <begin position="559"/>
        <end position="570"/>
    </location>
</feature>
<dbReference type="SUPFAM" id="SSF56519">
    <property type="entry name" value="Penicillin binding protein dimerisation domain"/>
    <property type="match status" value="1"/>
</dbReference>
<dbReference type="GO" id="GO:0004180">
    <property type="term" value="F:carboxypeptidase activity"/>
    <property type="evidence" value="ECO:0007669"/>
    <property type="project" value="UniProtKB-KW"/>
</dbReference>
<dbReference type="GO" id="GO:0008658">
    <property type="term" value="F:penicillin binding"/>
    <property type="evidence" value="ECO:0007669"/>
    <property type="project" value="InterPro"/>
</dbReference>
<dbReference type="EMBL" id="VFSU01000030">
    <property type="protein sequence ID" value="TPE59542.1"/>
    <property type="molecule type" value="Genomic_DNA"/>
</dbReference>
<keyword evidence="2" id="KW-0378">Hydrolase</keyword>
<comment type="subcellular location">
    <subcellularLocation>
        <location evidence="1">Membrane</location>
    </subcellularLocation>
</comment>
<dbReference type="InterPro" id="IPR001460">
    <property type="entry name" value="PCN-bd_Tpept"/>
</dbReference>
<evidence type="ECO:0000256" key="1">
    <source>
        <dbReference type="ARBA" id="ARBA00004370"/>
    </source>
</evidence>
<name>A0A501XG26_9SPHN</name>
<dbReference type="Gene3D" id="3.30.450.330">
    <property type="match status" value="1"/>
</dbReference>
<evidence type="ECO:0000256" key="5">
    <source>
        <dbReference type="SAM" id="Phobius"/>
    </source>
</evidence>
<evidence type="ECO:0000259" key="7">
    <source>
        <dbReference type="Pfam" id="PF03717"/>
    </source>
</evidence>